<feature type="transmembrane region" description="Helical" evidence="7">
    <location>
        <begin position="221"/>
        <end position="240"/>
    </location>
</feature>
<accession>A0A7Y6Q7L3</accession>
<dbReference type="SUPFAM" id="SSF161098">
    <property type="entry name" value="MetI-like"/>
    <property type="match status" value="1"/>
</dbReference>
<keyword evidence="6 7" id="KW-0472">Membrane</keyword>
<dbReference type="InterPro" id="IPR000515">
    <property type="entry name" value="MetI-like"/>
</dbReference>
<evidence type="ECO:0000259" key="8">
    <source>
        <dbReference type="PROSITE" id="PS50928"/>
    </source>
</evidence>
<feature type="transmembrane region" description="Helical" evidence="7">
    <location>
        <begin position="9"/>
        <end position="28"/>
    </location>
</feature>
<evidence type="ECO:0000256" key="7">
    <source>
        <dbReference type="RuleBase" id="RU363032"/>
    </source>
</evidence>
<dbReference type="EMBL" id="JABWDU010000003">
    <property type="protein sequence ID" value="NVD40505.1"/>
    <property type="molecule type" value="Genomic_DNA"/>
</dbReference>
<dbReference type="CDD" id="cd06261">
    <property type="entry name" value="TM_PBP2"/>
    <property type="match status" value="1"/>
</dbReference>
<dbReference type="Pfam" id="PF00528">
    <property type="entry name" value="BPD_transp_1"/>
    <property type="match status" value="1"/>
</dbReference>
<feature type="domain" description="ABC transmembrane type-1" evidence="8">
    <location>
        <begin position="60"/>
        <end position="240"/>
    </location>
</feature>
<evidence type="ECO:0000313" key="10">
    <source>
        <dbReference type="Proteomes" id="UP000520198"/>
    </source>
</evidence>
<dbReference type="Proteomes" id="UP000520198">
    <property type="component" value="Unassembled WGS sequence"/>
</dbReference>
<dbReference type="RefSeq" id="WP_112811892.1">
    <property type="nucleotide sequence ID" value="NZ_JABWDU010000003.1"/>
</dbReference>
<dbReference type="PROSITE" id="PS50928">
    <property type="entry name" value="ABC_TM1"/>
    <property type="match status" value="1"/>
</dbReference>
<keyword evidence="5 7" id="KW-1133">Transmembrane helix</keyword>
<evidence type="ECO:0000256" key="4">
    <source>
        <dbReference type="ARBA" id="ARBA00022692"/>
    </source>
</evidence>
<evidence type="ECO:0000313" key="9">
    <source>
        <dbReference type="EMBL" id="NVD40505.1"/>
    </source>
</evidence>
<evidence type="ECO:0000256" key="3">
    <source>
        <dbReference type="ARBA" id="ARBA00022475"/>
    </source>
</evidence>
<protein>
    <submittedName>
        <fullName evidence="9">ABC transporter permease</fullName>
    </submittedName>
</protein>
<organism evidence="9 10">
    <name type="scientific">Ensifer oleiphilus</name>
    <dbReference type="NCBI Taxonomy" id="2742698"/>
    <lineage>
        <taxon>Bacteria</taxon>
        <taxon>Pseudomonadati</taxon>
        <taxon>Pseudomonadota</taxon>
        <taxon>Alphaproteobacteria</taxon>
        <taxon>Hyphomicrobiales</taxon>
        <taxon>Rhizobiaceae</taxon>
        <taxon>Sinorhizobium/Ensifer group</taxon>
        <taxon>Ensifer</taxon>
    </lineage>
</organism>
<feature type="transmembrane region" description="Helical" evidence="7">
    <location>
        <begin position="130"/>
        <end position="149"/>
    </location>
</feature>
<proteinExistence type="inferred from homology"/>
<evidence type="ECO:0000256" key="6">
    <source>
        <dbReference type="ARBA" id="ARBA00023136"/>
    </source>
</evidence>
<dbReference type="PANTHER" id="PTHR30151:SF20">
    <property type="entry name" value="ABC TRANSPORTER PERMEASE PROTEIN HI_0355-RELATED"/>
    <property type="match status" value="1"/>
</dbReference>
<feature type="transmembrane region" description="Helical" evidence="7">
    <location>
        <begin position="64"/>
        <end position="87"/>
    </location>
</feature>
<name>A0A7Y6Q7L3_9HYPH</name>
<keyword evidence="4 7" id="KW-0812">Transmembrane</keyword>
<dbReference type="GO" id="GO:0005886">
    <property type="term" value="C:plasma membrane"/>
    <property type="evidence" value="ECO:0007669"/>
    <property type="project" value="UniProtKB-SubCell"/>
</dbReference>
<comment type="subcellular location">
    <subcellularLocation>
        <location evidence="1 7">Cell membrane</location>
        <topology evidence="1 7">Multi-pass membrane protein</topology>
    </subcellularLocation>
</comment>
<evidence type="ECO:0000256" key="5">
    <source>
        <dbReference type="ARBA" id="ARBA00022989"/>
    </source>
</evidence>
<dbReference type="GO" id="GO:0055085">
    <property type="term" value="P:transmembrane transport"/>
    <property type="evidence" value="ECO:0007669"/>
    <property type="project" value="InterPro"/>
</dbReference>
<comment type="caution">
    <text evidence="9">The sequence shown here is derived from an EMBL/GenBank/DDBJ whole genome shotgun (WGS) entry which is preliminary data.</text>
</comment>
<evidence type="ECO:0000256" key="2">
    <source>
        <dbReference type="ARBA" id="ARBA00022448"/>
    </source>
</evidence>
<keyword evidence="10" id="KW-1185">Reference proteome</keyword>
<gene>
    <name evidence="9" type="ORF">HT585_16675</name>
</gene>
<evidence type="ECO:0000256" key="1">
    <source>
        <dbReference type="ARBA" id="ARBA00004651"/>
    </source>
</evidence>
<comment type="similarity">
    <text evidence="7">Belongs to the binding-protein-dependent transport system permease family.</text>
</comment>
<keyword evidence="3" id="KW-1003">Cell membrane</keyword>
<dbReference type="AlphaFoldDB" id="A0A7Y6Q7L3"/>
<dbReference type="PANTHER" id="PTHR30151">
    <property type="entry name" value="ALKANE SULFONATE ABC TRANSPORTER-RELATED, MEMBRANE SUBUNIT"/>
    <property type="match status" value="1"/>
</dbReference>
<sequence length="254" mass="27605">MPGVSSRLAAYSQVVLFFGAFLLFWEYGVRYFEVKSYILPPISAIAVAVWEARSEIFENSMYTLAEVLIGFGAAVVVGVMLGMVVYVSPFAQRTIYPLVTALQTTPKSALAPLMIVWFGYGFISKVAMAFLFAFFPIVVATLGGFAGTAKNLEEHFRALNAGPWRTFTTLRLPSALPSFIDGCRVAMPLAMIGAIIGELVGSERGLGNLIMLGTASTRTDLVFGCIIVITLISLALYALIEFAAKSVWWRGIQV</sequence>
<feature type="transmembrane region" description="Helical" evidence="7">
    <location>
        <begin position="34"/>
        <end position="52"/>
    </location>
</feature>
<keyword evidence="2 7" id="KW-0813">Transport</keyword>
<dbReference type="Gene3D" id="1.10.3720.10">
    <property type="entry name" value="MetI-like"/>
    <property type="match status" value="1"/>
</dbReference>
<reference evidence="9 10" key="1">
    <citation type="submission" date="2020-06" db="EMBL/GenBank/DDBJ databases">
        <authorList>
            <person name="Grouzdev D.S."/>
        </authorList>
    </citation>
    <scope>NUCLEOTIDE SEQUENCE [LARGE SCALE GENOMIC DNA]</scope>
    <source>
        <strain evidence="9 10">HO-A22</strain>
    </source>
</reference>
<dbReference type="InterPro" id="IPR035906">
    <property type="entry name" value="MetI-like_sf"/>
</dbReference>